<dbReference type="InterPro" id="IPR006522">
    <property type="entry name" value="Phage_virion_morphogenesis"/>
</dbReference>
<keyword evidence="2" id="KW-1185">Reference proteome</keyword>
<protein>
    <submittedName>
        <fullName evidence="1">Phage virion morphogenesis family protein</fullName>
    </submittedName>
</protein>
<evidence type="ECO:0000313" key="2">
    <source>
        <dbReference type="Proteomes" id="UP000012118"/>
    </source>
</evidence>
<dbReference type="Pfam" id="PF05069">
    <property type="entry name" value="Phage_tail_S"/>
    <property type="match status" value="1"/>
</dbReference>
<accession>M6QF14</accession>
<reference evidence="1 2" key="1">
    <citation type="submission" date="2013-01" db="EMBL/GenBank/DDBJ databases">
        <authorList>
            <person name="Harkins D.M."/>
            <person name="Durkin A.S."/>
            <person name="Brinkac L.M."/>
            <person name="Haft D.H."/>
            <person name="Selengut J.D."/>
            <person name="Sanka R."/>
            <person name="DePew J."/>
            <person name="Purushe J."/>
            <person name="Chanthongthip A."/>
            <person name="Lattana O."/>
            <person name="Phetsouvanh R."/>
            <person name="Newton P.N."/>
            <person name="Vinetz J.M."/>
            <person name="Sutton G.G."/>
            <person name="Nierman W.C."/>
            <person name="Fouts D.E."/>
        </authorList>
    </citation>
    <scope>NUCLEOTIDE SEQUENCE [LARGE SCALE GENOMIC DNA]</scope>
    <source>
        <strain evidence="1 2">UI 13098</strain>
    </source>
</reference>
<proteinExistence type="predicted"/>
<gene>
    <name evidence="1" type="ORF">LEP1GSC108_4209</name>
</gene>
<sequence length="151" mass="17128">MSGISYKDNLKNLFQNATDRLQSCIGKANIKNAYLLQALITKGFRDQKYVSQYEALHPETIARKAKKGFDPRFLIEGDKSKSEDLWKSFEVATLGKYEAVVGTNAKYARAHEFGYEAGGIPARPVLGPSIDEGYEQFKENYKNGMREFMKQ</sequence>
<dbReference type="Proteomes" id="UP000012118">
    <property type="component" value="Unassembled WGS sequence"/>
</dbReference>
<dbReference type="AlphaFoldDB" id="M6QF14"/>
<dbReference type="EMBL" id="AHNU02000038">
    <property type="protein sequence ID" value="EMN91083.1"/>
    <property type="molecule type" value="Genomic_DNA"/>
</dbReference>
<name>M6QF14_9LEPT</name>
<evidence type="ECO:0000313" key="1">
    <source>
        <dbReference type="EMBL" id="EMN91083.1"/>
    </source>
</evidence>
<comment type="caution">
    <text evidence="1">The sequence shown here is derived from an EMBL/GenBank/DDBJ whole genome shotgun (WGS) entry which is preliminary data.</text>
</comment>
<organism evidence="1 2">
    <name type="scientific">Leptospira weilii str. UI 13098</name>
    <dbReference type="NCBI Taxonomy" id="1088542"/>
    <lineage>
        <taxon>Bacteria</taxon>
        <taxon>Pseudomonadati</taxon>
        <taxon>Spirochaetota</taxon>
        <taxon>Spirochaetia</taxon>
        <taxon>Leptospirales</taxon>
        <taxon>Leptospiraceae</taxon>
        <taxon>Leptospira</taxon>
    </lineage>
</organism>
<dbReference type="RefSeq" id="WP_004503011.1">
    <property type="nucleotide sequence ID" value="NZ_AHNU02000038.1"/>
</dbReference>